<organism evidence="1 2">
    <name type="scientific">Hungatella hathewayi</name>
    <dbReference type="NCBI Taxonomy" id="154046"/>
    <lineage>
        <taxon>Bacteria</taxon>
        <taxon>Bacillati</taxon>
        <taxon>Bacillota</taxon>
        <taxon>Clostridia</taxon>
        <taxon>Lachnospirales</taxon>
        <taxon>Lachnospiraceae</taxon>
        <taxon>Hungatella</taxon>
    </lineage>
</organism>
<dbReference type="InterPro" id="IPR006379">
    <property type="entry name" value="HAD-SF_hydro_IIB"/>
</dbReference>
<dbReference type="AlphaFoldDB" id="A0A413X980"/>
<dbReference type="SUPFAM" id="SSF56784">
    <property type="entry name" value="HAD-like"/>
    <property type="match status" value="1"/>
</dbReference>
<dbReference type="InterPro" id="IPR023214">
    <property type="entry name" value="HAD_sf"/>
</dbReference>
<protein>
    <submittedName>
        <fullName evidence="1">Cof-type HAD-IIB family hydrolase</fullName>
    </submittedName>
</protein>
<dbReference type="NCBIfam" id="TIGR00099">
    <property type="entry name" value="Cof-subfamily"/>
    <property type="match status" value="1"/>
</dbReference>
<name>A0A413X980_9FIRM</name>
<dbReference type="NCBIfam" id="TIGR01484">
    <property type="entry name" value="HAD-SF-IIB"/>
    <property type="match status" value="1"/>
</dbReference>
<dbReference type="GeneID" id="93152179"/>
<proteinExistence type="predicted"/>
<gene>
    <name evidence="1" type="ORF">CE91St55_33890</name>
</gene>
<dbReference type="InterPro" id="IPR000150">
    <property type="entry name" value="Cof"/>
</dbReference>
<dbReference type="EMBL" id="BQNJ01000001">
    <property type="protein sequence ID" value="GKH01408.1"/>
    <property type="molecule type" value="Genomic_DNA"/>
</dbReference>
<dbReference type="Gene3D" id="3.30.1240.10">
    <property type="match status" value="1"/>
</dbReference>
<keyword evidence="1" id="KW-0378">Hydrolase</keyword>
<dbReference type="Pfam" id="PF08282">
    <property type="entry name" value="Hydrolase_3"/>
    <property type="match status" value="1"/>
</dbReference>
<dbReference type="CDD" id="cd07516">
    <property type="entry name" value="HAD_Pase"/>
    <property type="match status" value="1"/>
</dbReference>
<dbReference type="Proteomes" id="UP001055091">
    <property type="component" value="Unassembled WGS sequence"/>
</dbReference>
<dbReference type="InterPro" id="IPR036412">
    <property type="entry name" value="HAD-like_sf"/>
</dbReference>
<dbReference type="SFLD" id="SFLDG01140">
    <property type="entry name" value="C2.B:_Phosphomannomutase_and_P"/>
    <property type="match status" value="1"/>
</dbReference>
<accession>A0A413X980</accession>
<comment type="caution">
    <text evidence="1">The sequence shown here is derived from an EMBL/GenBank/DDBJ whole genome shotgun (WGS) entry which is preliminary data.</text>
</comment>
<dbReference type="GO" id="GO:0000287">
    <property type="term" value="F:magnesium ion binding"/>
    <property type="evidence" value="ECO:0007669"/>
    <property type="project" value="TreeGrafter"/>
</dbReference>
<dbReference type="RefSeq" id="WP_006771693.1">
    <property type="nucleotide sequence ID" value="NZ_BQNJ01000001.1"/>
</dbReference>
<reference evidence="1" key="1">
    <citation type="submission" date="2022-01" db="EMBL/GenBank/DDBJ databases">
        <title>Novel bile acid biosynthetic pathways are enriched in the microbiome of centenarians.</title>
        <authorList>
            <person name="Sato Y."/>
            <person name="Atarashi K."/>
            <person name="Plichta R.D."/>
            <person name="Arai Y."/>
            <person name="Sasajima S."/>
            <person name="Kearney M.S."/>
            <person name="Suda W."/>
            <person name="Takeshita K."/>
            <person name="Sasaki T."/>
            <person name="Okamoto S."/>
            <person name="Skelly N.A."/>
            <person name="Okamura Y."/>
            <person name="Vlamakis H."/>
            <person name="Li Y."/>
            <person name="Tanoue T."/>
            <person name="Takei H."/>
            <person name="Nittono H."/>
            <person name="Narushima S."/>
            <person name="Irie J."/>
            <person name="Itoh H."/>
            <person name="Moriya K."/>
            <person name="Sugiura Y."/>
            <person name="Suematsu M."/>
            <person name="Moritoki N."/>
            <person name="Shibata S."/>
            <person name="Littman R.D."/>
            <person name="Fischbach A.M."/>
            <person name="Uwamino Y."/>
            <person name="Inoue T."/>
            <person name="Honda A."/>
            <person name="Hattori M."/>
            <person name="Murai T."/>
            <person name="Xavier J.R."/>
            <person name="Hirose N."/>
            <person name="Honda K."/>
        </authorList>
    </citation>
    <scope>NUCLEOTIDE SEQUENCE</scope>
    <source>
        <strain evidence="1">CE91-St55</strain>
    </source>
</reference>
<dbReference type="SFLD" id="SFLDS00003">
    <property type="entry name" value="Haloacid_Dehalogenase"/>
    <property type="match status" value="1"/>
</dbReference>
<dbReference type="Gene3D" id="3.40.50.1000">
    <property type="entry name" value="HAD superfamily/HAD-like"/>
    <property type="match status" value="1"/>
</dbReference>
<dbReference type="GO" id="GO:0005829">
    <property type="term" value="C:cytosol"/>
    <property type="evidence" value="ECO:0007669"/>
    <property type="project" value="TreeGrafter"/>
</dbReference>
<dbReference type="PANTHER" id="PTHR10000">
    <property type="entry name" value="PHOSPHOSERINE PHOSPHATASE"/>
    <property type="match status" value="1"/>
</dbReference>
<dbReference type="PANTHER" id="PTHR10000:SF55">
    <property type="entry name" value="5-AMINO-6-(5-PHOSPHO-D-RIBITYLAMINO)URACIL PHOSPHATASE YCSE"/>
    <property type="match status" value="1"/>
</dbReference>
<evidence type="ECO:0000313" key="2">
    <source>
        <dbReference type="Proteomes" id="UP001055091"/>
    </source>
</evidence>
<evidence type="ECO:0000313" key="1">
    <source>
        <dbReference type="EMBL" id="GKH01408.1"/>
    </source>
</evidence>
<dbReference type="GO" id="GO:0016791">
    <property type="term" value="F:phosphatase activity"/>
    <property type="evidence" value="ECO:0007669"/>
    <property type="project" value="TreeGrafter"/>
</dbReference>
<sequence length="298" mass="32782">MSIRLIASDMDGTLLDPYTNISQANIDAIHRLSDYGVEFLICSGRDLHDAKGMIESCGISCGYICLSGAVIYDQNGTQMANLPLNSQNLKDISHVFGEFGAPMDILTSRGRYSTADPEKKLLEFYGFLNGRAPFQGEIPDEIQAAARERMDSMTFIRDLSEIPAPTDIYKICGNDLDCDLVIRMKQAFGDYPDLAAASSFPNNIELTNTAAQKGSALKNYAAAKGISLEDVMVLGDSDNDISMFTPEFGWTVAMANSMDCIRERAKYITKSNAEDGVAWAIRKYVFKEDLSSPINNHD</sequence>